<dbReference type="Pfam" id="PF20239">
    <property type="entry name" value="DUF6596"/>
    <property type="match status" value="1"/>
</dbReference>
<dbReference type="InterPro" id="IPR013249">
    <property type="entry name" value="RNA_pol_sigma70_r4_t2"/>
</dbReference>
<reference evidence="9" key="1">
    <citation type="submission" date="2021-01" db="EMBL/GenBank/DDBJ databases">
        <title>Whole genome shotgun sequence of Planotetraspora silvatica NBRC 100141.</title>
        <authorList>
            <person name="Komaki H."/>
            <person name="Tamura T."/>
        </authorList>
    </citation>
    <scope>NUCLEOTIDE SEQUENCE</scope>
    <source>
        <strain evidence="9">NBRC 100141</strain>
    </source>
</reference>
<dbReference type="SUPFAM" id="SSF88946">
    <property type="entry name" value="Sigma2 domain of RNA polymerase sigma factors"/>
    <property type="match status" value="1"/>
</dbReference>
<comment type="similarity">
    <text evidence="1">Belongs to the sigma-70 factor family. ECF subfamily.</text>
</comment>
<evidence type="ECO:0000259" key="8">
    <source>
        <dbReference type="Pfam" id="PF20239"/>
    </source>
</evidence>
<dbReference type="InterPro" id="IPR036388">
    <property type="entry name" value="WH-like_DNA-bd_sf"/>
</dbReference>
<feature type="region of interest" description="Disordered" evidence="5">
    <location>
        <begin position="1"/>
        <end position="29"/>
    </location>
</feature>
<proteinExistence type="inferred from homology"/>
<sequence length="436" mass="46406">MSDPTTPGPMTEAPPLGGPAPREGGSPSAEARLAETVRIEGARILATLVRTVGALELAEDAVQEATIAALRDWPVSGVPDNPRAWLTVASRRKAVDIIRREGLRAGKEREGTELVDLNAPEPAEGAVHDDQLRLIFTCCHPALALEARVALALRTLCGLSVEETAAALLTSEAAMAKRLTRTRQKIAQASIPYRVPSAAELPGRLAAVCAVLHSLYTSGHTRLSGERLMDVDVCAEAIRLARLLARLLPGAPEPAALLALLLLTEARRPARMNAAGEVVLLADQDRTLWDTAKIAEGLALLEMSLERTAGVADLYQLQAALAAQHAVAATSADTDWAEMVRLYDLLLSVQPANGAAALGRAVAVAEAEGPAAGLAALDLLTERDQRRQAVRAELLGRLGRFDEAIAAMRLSLDAALPDPEREHRVRRIARWSSGRV</sequence>
<evidence type="ECO:0000259" key="6">
    <source>
        <dbReference type="Pfam" id="PF04542"/>
    </source>
</evidence>
<evidence type="ECO:0000313" key="9">
    <source>
        <dbReference type="EMBL" id="GII51119.1"/>
    </source>
</evidence>
<dbReference type="InterPro" id="IPR013325">
    <property type="entry name" value="RNA_pol_sigma_r2"/>
</dbReference>
<dbReference type="InterPro" id="IPR007627">
    <property type="entry name" value="RNA_pol_sigma70_r2"/>
</dbReference>
<evidence type="ECO:0000256" key="5">
    <source>
        <dbReference type="SAM" id="MobiDB-lite"/>
    </source>
</evidence>
<dbReference type="Pfam" id="PF04542">
    <property type="entry name" value="Sigma70_r2"/>
    <property type="match status" value="1"/>
</dbReference>
<comment type="caution">
    <text evidence="9">The sequence shown here is derived from an EMBL/GenBank/DDBJ whole genome shotgun (WGS) entry which is preliminary data.</text>
</comment>
<keyword evidence="4" id="KW-0804">Transcription</keyword>
<evidence type="ECO:0000256" key="3">
    <source>
        <dbReference type="ARBA" id="ARBA00023082"/>
    </source>
</evidence>
<dbReference type="Gene3D" id="1.10.10.10">
    <property type="entry name" value="Winged helix-like DNA-binding domain superfamily/Winged helix DNA-binding domain"/>
    <property type="match status" value="1"/>
</dbReference>
<gene>
    <name evidence="9" type="primary">rpoE_39</name>
    <name evidence="9" type="ORF">Psi02_75430</name>
</gene>
<dbReference type="GO" id="GO:0006352">
    <property type="term" value="P:DNA-templated transcription initiation"/>
    <property type="evidence" value="ECO:0007669"/>
    <property type="project" value="InterPro"/>
</dbReference>
<dbReference type="Pfam" id="PF08281">
    <property type="entry name" value="Sigma70_r4_2"/>
    <property type="match status" value="1"/>
</dbReference>
<dbReference type="GO" id="GO:0003677">
    <property type="term" value="F:DNA binding"/>
    <property type="evidence" value="ECO:0007669"/>
    <property type="project" value="InterPro"/>
</dbReference>
<dbReference type="EMBL" id="BOOQ01000060">
    <property type="protein sequence ID" value="GII51119.1"/>
    <property type="molecule type" value="Genomic_DNA"/>
</dbReference>
<feature type="domain" description="RNA polymerase sigma-70 region 2" evidence="6">
    <location>
        <begin position="43"/>
        <end position="102"/>
    </location>
</feature>
<evidence type="ECO:0000256" key="1">
    <source>
        <dbReference type="ARBA" id="ARBA00010641"/>
    </source>
</evidence>
<name>A0A8J3UZ78_9ACTN</name>
<dbReference type="InterPro" id="IPR013324">
    <property type="entry name" value="RNA_pol_sigma_r3/r4-like"/>
</dbReference>
<dbReference type="Gene3D" id="1.10.1740.10">
    <property type="match status" value="1"/>
</dbReference>
<feature type="domain" description="RNA polymerase sigma factor 70 region 4 type 2" evidence="7">
    <location>
        <begin position="135"/>
        <end position="186"/>
    </location>
</feature>
<feature type="domain" description="DUF6596" evidence="8">
    <location>
        <begin position="204"/>
        <end position="304"/>
    </location>
</feature>
<dbReference type="GO" id="GO:0016987">
    <property type="term" value="F:sigma factor activity"/>
    <property type="evidence" value="ECO:0007669"/>
    <property type="project" value="UniProtKB-KW"/>
</dbReference>
<protein>
    <submittedName>
        <fullName evidence="9">RNA polymerase subunit sigma-24</fullName>
    </submittedName>
</protein>
<dbReference type="Proteomes" id="UP000644610">
    <property type="component" value="Unassembled WGS sequence"/>
</dbReference>
<accession>A0A8J3UZ78</accession>
<organism evidence="9 10">
    <name type="scientific">Planotetraspora silvatica</name>
    <dbReference type="NCBI Taxonomy" id="234614"/>
    <lineage>
        <taxon>Bacteria</taxon>
        <taxon>Bacillati</taxon>
        <taxon>Actinomycetota</taxon>
        <taxon>Actinomycetes</taxon>
        <taxon>Streptosporangiales</taxon>
        <taxon>Streptosporangiaceae</taxon>
        <taxon>Planotetraspora</taxon>
    </lineage>
</organism>
<evidence type="ECO:0000313" key="10">
    <source>
        <dbReference type="Proteomes" id="UP000644610"/>
    </source>
</evidence>
<evidence type="ECO:0000256" key="2">
    <source>
        <dbReference type="ARBA" id="ARBA00023015"/>
    </source>
</evidence>
<dbReference type="AlphaFoldDB" id="A0A8J3UZ78"/>
<dbReference type="PANTHER" id="PTHR47756:SF2">
    <property type="entry name" value="BLL6612 PROTEIN"/>
    <property type="match status" value="1"/>
</dbReference>
<keyword evidence="3" id="KW-0731">Sigma factor</keyword>
<evidence type="ECO:0000259" key="7">
    <source>
        <dbReference type="Pfam" id="PF08281"/>
    </source>
</evidence>
<dbReference type="SUPFAM" id="SSF88659">
    <property type="entry name" value="Sigma3 and sigma4 domains of RNA polymerase sigma factors"/>
    <property type="match status" value="1"/>
</dbReference>
<evidence type="ECO:0000256" key="4">
    <source>
        <dbReference type="ARBA" id="ARBA00023163"/>
    </source>
</evidence>
<dbReference type="InterPro" id="IPR046531">
    <property type="entry name" value="DUF6596"/>
</dbReference>
<dbReference type="PANTHER" id="PTHR47756">
    <property type="entry name" value="BLL6612 PROTEIN-RELATED"/>
    <property type="match status" value="1"/>
</dbReference>
<keyword evidence="2" id="KW-0805">Transcription regulation</keyword>
<keyword evidence="10" id="KW-1185">Reference proteome</keyword>